<reference evidence="2 3" key="1">
    <citation type="journal article" date="2013" name="PLoS Genet.">
        <title>The genome and development-dependent transcriptomes of Pyronema confluens: a window into fungal evolution.</title>
        <authorList>
            <person name="Traeger S."/>
            <person name="Altegoer F."/>
            <person name="Freitag M."/>
            <person name="Gabaldon T."/>
            <person name="Kempken F."/>
            <person name="Kumar A."/>
            <person name="Marcet-Houben M."/>
            <person name="Poggeler S."/>
            <person name="Stajich J.E."/>
            <person name="Nowrousian M."/>
        </authorList>
    </citation>
    <scope>NUCLEOTIDE SEQUENCE [LARGE SCALE GENOMIC DNA]</scope>
    <source>
        <strain evidence="3">CBS 100304</strain>
        <tissue evidence="2">Vegetative mycelium</tissue>
    </source>
</reference>
<evidence type="ECO:0000313" key="2">
    <source>
        <dbReference type="EMBL" id="CCX05987.1"/>
    </source>
</evidence>
<dbReference type="OrthoDB" id="5226533at2759"/>
<keyword evidence="3" id="KW-1185">Reference proteome</keyword>
<organism evidence="2 3">
    <name type="scientific">Pyronema omphalodes (strain CBS 100304)</name>
    <name type="common">Pyronema confluens</name>
    <dbReference type="NCBI Taxonomy" id="1076935"/>
    <lineage>
        <taxon>Eukaryota</taxon>
        <taxon>Fungi</taxon>
        <taxon>Dikarya</taxon>
        <taxon>Ascomycota</taxon>
        <taxon>Pezizomycotina</taxon>
        <taxon>Pezizomycetes</taxon>
        <taxon>Pezizales</taxon>
        <taxon>Pyronemataceae</taxon>
        <taxon>Pyronema</taxon>
    </lineage>
</organism>
<accession>U4KWS6</accession>
<dbReference type="OMA" id="VHWGGEE"/>
<proteinExistence type="predicted"/>
<dbReference type="EMBL" id="HF935278">
    <property type="protein sequence ID" value="CCX05987.1"/>
    <property type="molecule type" value="Genomic_DNA"/>
</dbReference>
<dbReference type="Proteomes" id="UP000018144">
    <property type="component" value="Unassembled WGS sequence"/>
</dbReference>
<sequence>MSAQAAGIRRPSTFLSLAPVSSESYPKSAPEVDASVPISPPLSPVQHRSSSVSSVGEKQRFLKLGPVFWGGVPGQDDFAIEE</sequence>
<evidence type="ECO:0000256" key="1">
    <source>
        <dbReference type="SAM" id="MobiDB-lite"/>
    </source>
</evidence>
<dbReference type="AlphaFoldDB" id="U4KWS6"/>
<evidence type="ECO:0000313" key="3">
    <source>
        <dbReference type="Proteomes" id="UP000018144"/>
    </source>
</evidence>
<gene>
    <name evidence="2" type="ORF">PCON_05574</name>
</gene>
<dbReference type="eggNOG" id="ENOG502SFQR">
    <property type="taxonomic scope" value="Eukaryota"/>
</dbReference>
<protein>
    <submittedName>
        <fullName evidence="2">Uncharacterized protein</fullName>
    </submittedName>
</protein>
<name>U4KWS6_PYROM</name>
<feature type="region of interest" description="Disordered" evidence="1">
    <location>
        <begin position="26"/>
        <end position="51"/>
    </location>
</feature>